<dbReference type="Pfam" id="PF10633">
    <property type="entry name" value="NPCBM_assoc"/>
    <property type="match status" value="1"/>
</dbReference>
<dbReference type="Proteomes" id="UP001592582">
    <property type="component" value="Unassembled WGS sequence"/>
</dbReference>
<dbReference type="SMART" id="SM00560">
    <property type="entry name" value="LamGL"/>
    <property type="match status" value="1"/>
</dbReference>
<dbReference type="InterPro" id="IPR000421">
    <property type="entry name" value="FA58C"/>
</dbReference>
<comment type="caution">
    <text evidence="1">The sequence shown here is derived from an EMBL/GenBank/DDBJ whole genome shotgun (WGS) entry which is preliminary data.</text>
</comment>
<gene>
    <name evidence="1" type="ORF">ACEZDG_04720</name>
</gene>
<dbReference type="SUPFAM" id="SSF48208">
    <property type="entry name" value="Six-hairpin glycosidases"/>
    <property type="match status" value="1"/>
</dbReference>
<dbReference type="Pfam" id="PF03633">
    <property type="entry name" value="Glyco_hydro_65C"/>
    <property type="match status" value="1"/>
</dbReference>
<dbReference type="Pfam" id="PF00754">
    <property type="entry name" value="F5_F8_type_C"/>
    <property type="match status" value="1"/>
</dbReference>
<dbReference type="Gene3D" id="1.50.10.10">
    <property type="match status" value="1"/>
</dbReference>
<dbReference type="Pfam" id="PF13385">
    <property type="entry name" value="Laminin_G_3"/>
    <property type="match status" value="1"/>
</dbReference>
<name>A0ABV6V4I2_9ACTN</name>
<reference evidence="1 2" key="1">
    <citation type="submission" date="2024-09" db="EMBL/GenBank/DDBJ databases">
        <authorList>
            <person name="Lee S.D."/>
        </authorList>
    </citation>
    <scope>NUCLEOTIDE SEQUENCE [LARGE SCALE GENOMIC DNA]</scope>
    <source>
        <strain evidence="1 2">N1-1</strain>
    </source>
</reference>
<proteinExistence type="predicted"/>
<dbReference type="SUPFAM" id="SSF49785">
    <property type="entry name" value="Galactose-binding domain-like"/>
    <property type="match status" value="1"/>
</dbReference>
<dbReference type="InterPro" id="IPR013320">
    <property type="entry name" value="ConA-like_dom_sf"/>
</dbReference>
<dbReference type="InterPro" id="IPR008928">
    <property type="entry name" value="6-hairpin_glycosidase_sf"/>
</dbReference>
<dbReference type="InterPro" id="IPR005194">
    <property type="entry name" value="Glyco_hydro_65_C"/>
</dbReference>
<dbReference type="InterPro" id="IPR006558">
    <property type="entry name" value="LamG-like"/>
</dbReference>
<dbReference type="InterPro" id="IPR008979">
    <property type="entry name" value="Galactose-bd-like_sf"/>
</dbReference>
<evidence type="ECO:0000313" key="1">
    <source>
        <dbReference type="EMBL" id="MFC1408578.1"/>
    </source>
</evidence>
<dbReference type="Gene3D" id="2.60.120.260">
    <property type="entry name" value="Galactose-binding domain-like"/>
    <property type="match status" value="1"/>
</dbReference>
<dbReference type="InterPro" id="IPR012341">
    <property type="entry name" value="6hp_glycosidase-like_sf"/>
</dbReference>
<sequence>MPDHPAAGTSFSALLTRTRRLLTGLAVVAVLTAGLPDAGVASATAATPPPAAAPTPTGATGATGASPTGASPAADGYPAVGAGTHFLNDASYLSGFNDQAWYTSNIPFVDLPDSTLQSVYYYRWRVWKEHLRYTDPQDGWISTEFLDCCGYAAPYQAIDAAAGHQITEGRWVRDQSYVDDDIRFWLTGPGAGPKPATDADNADTTDWAHEYSFWPASAAYGQAQATGDFSQLKALLPALVRQYRGWDKQFDAQLGLYWSVPVWDAMEFSASSYASSDPYHGGAGYRPTLNSYQYGDATAISEIAKMTGDKALADEFAHKATSLKTSLQKWLWDPTRGFYYTMPRNDNPTHKLSDTREEIGYLPWMFGAATASDATAWSQLLDPQGFASAFGPTTAEQRSPWYMYQAGGCCRWDGPSWPFATSQTLTALANLLDDGPAQRTITGSDYANALETYARTQMRNGQPYVAEAHSPDTDQWIYDGADHSEDYNHSTFDDLVLSGLLGLRPQSGNDLRVQPLVPSGWDHFAAENVPYHGHNITLLWDRDGTHYGQGKGMKVYVDGVLRSTSPTLRDLTVHVGKALTAAPAALVDDAANPLRQGYPQPITSYTFPGDNPWNALDGKVWYNEVPEDTRWTNYASPDPSDYYGVDFGAPTAVGDIRWYGYDDGGGVRPAAGYRVQYWDGTGWADVPQQTRNSAAPVGNGLNRITFPTVTTTRVRLLFTDPPGAFVGVSEFESWAPSSPDAQVTVGPANANGLVVVSQGSRVDVTVHNTTGDTLRSPAVSLGLPPGWTAKAAPHSSTPTTIRPHGSIVQHYLVDPAAGAAPGSAAALTATATFRDHGSAQASHTLRNARVAFPAGQQDPVGAWTLDDGSGAAAHDSAGGHDLALTGGPGWVPGHDGTGTALQFDGSSQYGQATGPVLDTAGNFTVSAWVRLDRTGSFATAVSQDGTQTSGFFLQYSAADNRLAFSTGEGRALSDQPPVTGRWYHLVGVHDADAGSYTLYVDGKAQSTVWQQPTGDAATGPFAVGRGFSGGHDSDFWPGAVDQVQVWNRALTAADVAALPPSGS</sequence>
<organism evidence="1 2">
    <name type="scientific">Streptacidiphilus alkalitolerans</name>
    <dbReference type="NCBI Taxonomy" id="3342712"/>
    <lineage>
        <taxon>Bacteria</taxon>
        <taxon>Bacillati</taxon>
        <taxon>Actinomycetota</taxon>
        <taxon>Actinomycetes</taxon>
        <taxon>Kitasatosporales</taxon>
        <taxon>Streptomycetaceae</taxon>
        <taxon>Streptacidiphilus</taxon>
    </lineage>
</organism>
<dbReference type="Gene3D" id="2.60.120.200">
    <property type="match status" value="1"/>
</dbReference>
<dbReference type="InterPro" id="IPR018905">
    <property type="entry name" value="A-galactase_NEW3"/>
</dbReference>
<dbReference type="Pfam" id="PF22422">
    <property type="entry name" value="MGH1-like_GH"/>
    <property type="match status" value="1"/>
</dbReference>
<dbReference type="SUPFAM" id="SSF49899">
    <property type="entry name" value="Concanavalin A-like lectins/glucanases"/>
    <property type="match status" value="1"/>
</dbReference>
<protein>
    <submittedName>
        <fullName evidence="1">LamG-like jellyroll fold domain-containing protein</fullName>
    </submittedName>
</protein>
<dbReference type="EMBL" id="JBHEZX010000002">
    <property type="protein sequence ID" value="MFC1408578.1"/>
    <property type="molecule type" value="Genomic_DNA"/>
</dbReference>
<accession>A0ABV6V4I2</accession>
<evidence type="ECO:0000313" key="2">
    <source>
        <dbReference type="Proteomes" id="UP001592582"/>
    </source>
</evidence>
<dbReference type="InterPro" id="IPR054491">
    <property type="entry name" value="MGH1-like_GH"/>
</dbReference>
<keyword evidence="2" id="KW-1185">Reference proteome</keyword>